<sequence>MDLFPRGGNVTMNSEPDVSQRSEAAMKLSKTRGGFMAYARSRLRHATPPPPPPPPPSQNRPSSPHCITPPTAIHRLRCIPSVRHNRSHSIDSPPG</sequence>
<feature type="region of interest" description="Disordered" evidence="1">
    <location>
        <begin position="1"/>
        <end position="70"/>
    </location>
</feature>
<accession>A0ABN8J3M7</accession>
<dbReference type="Proteomes" id="UP000837857">
    <property type="component" value="Chromosome 7"/>
</dbReference>
<evidence type="ECO:0000313" key="2">
    <source>
        <dbReference type="EMBL" id="CAH2074486.1"/>
    </source>
</evidence>
<name>A0ABN8J3M7_9NEOP</name>
<gene>
    <name evidence="2" type="ORF">IPOD504_LOCUS16098</name>
</gene>
<organism evidence="2 3">
    <name type="scientific">Iphiclides podalirius</name>
    <name type="common">scarce swallowtail</name>
    <dbReference type="NCBI Taxonomy" id="110791"/>
    <lineage>
        <taxon>Eukaryota</taxon>
        <taxon>Metazoa</taxon>
        <taxon>Ecdysozoa</taxon>
        <taxon>Arthropoda</taxon>
        <taxon>Hexapoda</taxon>
        <taxon>Insecta</taxon>
        <taxon>Pterygota</taxon>
        <taxon>Neoptera</taxon>
        <taxon>Endopterygota</taxon>
        <taxon>Lepidoptera</taxon>
        <taxon>Glossata</taxon>
        <taxon>Ditrysia</taxon>
        <taxon>Papilionoidea</taxon>
        <taxon>Papilionidae</taxon>
        <taxon>Papilioninae</taxon>
        <taxon>Iphiclides</taxon>
    </lineage>
</organism>
<feature type="non-terminal residue" evidence="2">
    <location>
        <position position="95"/>
    </location>
</feature>
<keyword evidence="3" id="KW-1185">Reference proteome</keyword>
<evidence type="ECO:0000313" key="3">
    <source>
        <dbReference type="Proteomes" id="UP000837857"/>
    </source>
</evidence>
<proteinExistence type="predicted"/>
<protein>
    <submittedName>
        <fullName evidence="2">Uncharacterized protein</fullName>
    </submittedName>
</protein>
<feature type="compositionally biased region" description="Pro residues" evidence="1">
    <location>
        <begin position="47"/>
        <end position="58"/>
    </location>
</feature>
<feature type="compositionally biased region" description="Polar residues" evidence="1">
    <location>
        <begin position="10"/>
        <end position="22"/>
    </location>
</feature>
<evidence type="ECO:0000256" key="1">
    <source>
        <dbReference type="SAM" id="MobiDB-lite"/>
    </source>
</evidence>
<dbReference type="EMBL" id="OW152819">
    <property type="protein sequence ID" value="CAH2074486.1"/>
    <property type="molecule type" value="Genomic_DNA"/>
</dbReference>
<reference evidence="2" key="1">
    <citation type="submission" date="2022-03" db="EMBL/GenBank/DDBJ databases">
        <authorList>
            <person name="Martin H S."/>
        </authorList>
    </citation>
    <scope>NUCLEOTIDE SEQUENCE</scope>
</reference>